<dbReference type="AlphaFoldDB" id="A0A2H1FES2"/>
<proteinExistence type="predicted"/>
<dbReference type="Pfam" id="PF02661">
    <property type="entry name" value="Fic"/>
    <property type="match status" value="1"/>
</dbReference>
<organism evidence="2 3">
    <name type="scientific">Candidatus Nitrosotalea okcheonensis</name>
    <dbReference type="NCBI Taxonomy" id="1903276"/>
    <lineage>
        <taxon>Archaea</taxon>
        <taxon>Nitrososphaerota</taxon>
        <taxon>Nitrososphaeria</taxon>
        <taxon>Nitrosotaleales</taxon>
        <taxon>Nitrosotaleaceae</taxon>
        <taxon>Nitrosotalea</taxon>
    </lineage>
</organism>
<dbReference type="SUPFAM" id="SSF140931">
    <property type="entry name" value="Fic-like"/>
    <property type="match status" value="1"/>
</dbReference>
<gene>
    <name evidence="2" type="ORF">NCS_11067</name>
</gene>
<evidence type="ECO:0000313" key="2">
    <source>
        <dbReference type="EMBL" id="SMH71260.1"/>
    </source>
</evidence>
<protein>
    <recommendedName>
        <fullName evidence="1">Fido domain-containing protein</fullName>
    </recommendedName>
</protein>
<dbReference type="PANTHER" id="PTHR13504">
    <property type="entry name" value="FIDO DOMAIN-CONTAINING PROTEIN DDB_G0283145"/>
    <property type="match status" value="1"/>
</dbReference>
<feature type="domain" description="Fido" evidence="1">
    <location>
        <begin position="144"/>
        <end position="281"/>
    </location>
</feature>
<sequence length="291" mass="35175">MVSVILQKTSNQTYYYYLTHHNKSRTKREYLGKEIPVDIEERKKRFLLEFYREDWYPQLELIRKNFVANQKKMPESVIEQELKDFVIQFTYHTQRIEGSTLTKLETERLLRDGVTPSNKPKSDMIETELAEQVFFEMLKHEKQISLDTVRYWHTKMFNKTKIDLAGDVRDYEITIRGRKTKFPPGDQVFSLLRKFFKWYQSAKSRMNPVELAALAHLKFVSIHPFGDGNGRISRLLMNCILDENRYPMLNIEYVSRYRYYAVLEKSNLKNDEMPFLQWFMKRYIKSNRIWL</sequence>
<dbReference type="PANTHER" id="PTHR13504:SF38">
    <property type="entry name" value="FIDO DOMAIN-CONTAINING PROTEIN"/>
    <property type="match status" value="1"/>
</dbReference>
<dbReference type="EMBL" id="LT841358">
    <property type="protein sequence ID" value="SMH71260.1"/>
    <property type="molecule type" value="Genomic_DNA"/>
</dbReference>
<dbReference type="InterPro" id="IPR040198">
    <property type="entry name" value="Fido_containing"/>
</dbReference>
<keyword evidence="3" id="KW-1185">Reference proteome</keyword>
<dbReference type="OrthoDB" id="350952at2157"/>
<evidence type="ECO:0000313" key="3">
    <source>
        <dbReference type="Proteomes" id="UP000230607"/>
    </source>
</evidence>
<dbReference type="Proteomes" id="UP000230607">
    <property type="component" value="Chromosome 1"/>
</dbReference>
<dbReference type="InterPro" id="IPR036597">
    <property type="entry name" value="Fido-like_dom_sf"/>
</dbReference>
<dbReference type="InterPro" id="IPR003812">
    <property type="entry name" value="Fido"/>
</dbReference>
<evidence type="ECO:0000259" key="1">
    <source>
        <dbReference type="PROSITE" id="PS51459"/>
    </source>
</evidence>
<dbReference type="Gene3D" id="1.10.3290.10">
    <property type="entry name" value="Fido-like domain"/>
    <property type="match status" value="1"/>
</dbReference>
<name>A0A2H1FES2_9ARCH</name>
<dbReference type="RefSeq" id="WP_157927261.1">
    <property type="nucleotide sequence ID" value="NZ_LT841358.1"/>
</dbReference>
<dbReference type="PROSITE" id="PS51459">
    <property type="entry name" value="FIDO"/>
    <property type="match status" value="1"/>
</dbReference>
<accession>A0A2H1FES2</accession>
<reference evidence="3" key="1">
    <citation type="submission" date="2017-03" db="EMBL/GenBank/DDBJ databases">
        <authorList>
            <person name="Herbold C."/>
        </authorList>
    </citation>
    <scope>NUCLEOTIDE SEQUENCE [LARGE SCALE GENOMIC DNA]</scope>
</reference>